<feature type="region of interest" description="Disordered" evidence="1">
    <location>
        <begin position="1"/>
        <end position="24"/>
    </location>
</feature>
<feature type="transmembrane region" description="Helical" evidence="2">
    <location>
        <begin position="138"/>
        <end position="162"/>
    </location>
</feature>
<feature type="transmembrane region" description="Helical" evidence="2">
    <location>
        <begin position="367"/>
        <end position="388"/>
    </location>
</feature>
<keyword evidence="4" id="KW-1185">Reference proteome</keyword>
<evidence type="ECO:0000313" key="4">
    <source>
        <dbReference type="Proteomes" id="UP001500731"/>
    </source>
</evidence>
<feature type="transmembrane region" description="Helical" evidence="2">
    <location>
        <begin position="174"/>
        <end position="195"/>
    </location>
</feature>
<dbReference type="EMBL" id="BAABGP010000018">
    <property type="protein sequence ID" value="GAA4487800.1"/>
    <property type="molecule type" value="Genomic_DNA"/>
</dbReference>
<accession>A0ABP8PI41</accession>
<feature type="transmembrane region" description="Helical" evidence="2">
    <location>
        <begin position="260"/>
        <end position="280"/>
    </location>
</feature>
<dbReference type="PRINTS" id="PR00148">
    <property type="entry name" value="ENOLASE"/>
</dbReference>
<dbReference type="Proteomes" id="UP001500731">
    <property type="component" value="Unassembled WGS sequence"/>
</dbReference>
<reference evidence="4" key="1">
    <citation type="journal article" date="2019" name="Int. J. Syst. Evol. Microbiol.">
        <title>The Global Catalogue of Microorganisms (GCM) 10K type strain sequencing project: providing services to taxonomists for standard genome sequencing and annotation.</title>
        <authorList>
            <consortium name="The Broad Institute Genomics Platform"/>
            <consortium name="The Broad Institute Genome Sequencing Center for Infectious Disease"/>
            <person name="Wu L."/>
            <person name="Ma J."/>
        </authorList>
    </citation>
    <scope>NUCLEOTIDE SEQUENCE [LARGE SCALE GENOMIC DNA]</scope>
    <source>
        <strain evidence="4">JCM 17839</strain>
    </source>
</reference>
<evidence type="ECO:0000313" key="3">
    <source>
        <dbReference type="EMBL" id="GAA4487800.1"/>
    </source>
</evidence>
<evidence type="ECO:0000256" key="1">
    <source>
        <dbReference type="SAM" id="MobiDB-lite"/>
    </source>
</evidence>
<name>A0ABP8PI41_9MICO</name>
<organism evidence="3 4">
    <name type="scientific">Microbacterium panaciterrae</name>
    <dbReference type="NCBI Taxonomy" id="985759"/>
    <lineage>
        <taxon>Bacteria</taxon>
        <taxon>Bacillati</taxon>
        <taxon>Actinomycetota</taxon>
        <taxon>Actinomycetes</taxon>
        <taxon>Micrococcales</taxon>
        <taxon>Microbacteriaceae</taxon>
        <taxon>Microbacterium</taxon>
    </lineage>
</organism>
<feature type="transmembrane region" description="Helical" evidence="2">
    <location>
        <begin position="98"/>
        <end position="117"/>
    </location>
</feature>
<feature type="transmembrane region" description="Helical" evidence="2">
    <location>
        <begin position="34"/>
        <end position="52"/>
    </location>
</feature>
<sequence length="557" mass="57959">MSPTTPSDQRSALPGASGSRGPGSLLRQRLRRDWLQVMLWILATVLMAYAGFSGVTQSYATHTDRVQVLSAVMANPVIMMFRGLPSGASEGQFLSFEILPWLTMLAALMSTFLAVRHTRGDEEAGRAELVAATPAGRALPTIATLIHGLAANVVLGVLVALALIGSKLDAGGSWLMGATSATTGIAFLGIGLIAAQLMRTSRGANSLTVWILVGTFLINGIGNTAGTPSNDLTRITSSGLVWLSPFGWAEQARPYDTDNAWPALLGLLFGLVLAIAAVALQSVRDIGEGFVPARAGRTYARPALSSPHALVWRLTNGAIIGWGVGGALTGILATTLSGLAGQISGQNPAVQQILDKIGKAGNLEETVVSVFFTMMGILAACAAVQIVVRARQEEAHGTAENVLALPVGRVRWLLDYLLVATFAIAIIVAAAMLAAYAGLAGNKDASSLAQVVTVVGLGQGLAACVFTVLTALVFVLLPRGTIGIAWALVLLATLFGLFGPLFGLPEWTTRFSPFSVAPIVSNGGADLRGTWWLVLVVAVGAAASLTLMRRRELHGAA</sequence>
<feature type="transmembrane region" description="Helical" evidence="2">
    <location>
        <begin position="530"/>
        <end position="548"/>
    </location>
</feature>
<keyword evidence="2" id="KW-0812">Transmembrane</keyword>
<feature type="compositionally biased region" description="Polar residues" evidence="1">
    <location>
        <begin position="1"/>
        <end position="10"/>
    </location>
</feature>
<comment type="caution">
    <text evidence="3">The sequence shown here is derived from an EMBL/GenBank/DDBJ whole genome shotgun (WGS) entry which is preliminary data.</text>
</comment>
<keyword evidence="2" id="KW-0472">Membrane</keyword>
<dbReference type="RefSeq" id="WP_345187643.1">
    <property type="nucleotide sequence ID" value="NZ_BAABGP010000018.1"/>
</dbReference>
<dbReference type="InterPro" id="IPR000941">
    <property type="entry name" value="Enolase"/>
</dbReference>
<gene>
    <name evidence="3" type="ORF">GCM10023171_26110</name>
</gene>
<evidence type="ECO:0000256" key="2">
    <source>
        <dbReference type="SAM" id="Phobius"/>
    </source>
</evidence>
<feature type="transmembrane region" description="Helical" evidence="2">
    <location>
        <begin position="451"/>
        <end position="477"/>
    </location>
</feature>
<feature type="transmembrane region" description="Helical" evidence="2">
    <location>
        <begin position="319"/>
        <end position="340"/>
    </location>
</feature>
<proteinExistence type="predicted"/>
<feature type="transmembrane region" description="Helical" evidence="2">
    <location>
        <begin position="484"/>
        <end position="504"/>
    </location>
</feature>
<feature type="transmembrane region" description="Helical" evidence="2">
    <location>
        <begin position="207"/>
        <end position="225"/>
    </location>
</feature>
<keyword evidence="2" id="KW-1133">Transmembrane helix</keyword>
<feature type="transmembrane region" description="Helical" evidence="2">
    <location>
        <begin position="416"/>
        <end position="439"/>
    </location>
</feature>
<protein>
    <submittedName>
        <fullName evidence="3">Exporter of polyketide antibiotics</fullName>
    </submittedName>
</protein>